<feature type="domain" description="PB1-like" evidence="2">
    <location>
        <begin position="12"/>
        <end position="49"/>
    </location>
</feature>
<keyword evidence="4" id="KW-1185">Reference proteome</keyword>
<dbReference type="InterPro" id="IPR058594">
    <property type="entry name" value="PB1-like_dom_pln"/>
</dbReference>
<organism evidence="3 4">
    <name type="scientific">Stylosanthes scabra</name>
    <dbReference type="NCBI Taxonomy" id="79078"/>
    <lineage>
        <taxon>Eukaryota</taxon>
        <taxon>Viridiplantae</taxon>
        <taxon>Streptophyta</taxon>
        <taxon>Embryophyta</taxon>
        <taxon>Tracheophyta</taxon>
        <taxon>Spermatophyta</taxon>
        <taxon>Magnoliopsida</taxon>
        <taxon>eudicotyledons</taxon>
        <taxon>Gunneridae</taxon>
        <taxon>Pentapetalae</taxon>
        <taxon>rosids</taxon>
        <taxon>fabids</taxon>
        <taxon>Fabales</taxon>
        <taxon>Fabaceae</taxon>
        <taxon>Papilionoideae</taxon>
        <taxon>50 kb inversion clade</taxon>
        <taxon>dalbergioids sensu lato</taxon>
        <taxon>Dalbergieae</taxon>
        <taxon>Pterocarpus clade</taxon>
        <taxon>Stylosanthes</taxon>
    </lineage>
</organism>
<feature type="region of interest" description="Disordered" evidence="1">
    <location>
        <begin position="240"/>
        <end position="317"/>
    </location>
</feature>
<feature type="compositionally biased region" description="Basic residues" evidence="1">
    <location>
        <begin position="273"/>
        <end position="283"/>
    </location>
</feature>
<evidence type="ECO:0000313" key="4">
    <source>
        <dbReference type="Proteomes" id="UP001341840"/>
    </source>
</evidence>
<feature type="region of interest" description="Disordered" evidence="1">
    <location>
        <begin position="108"/>
        <end position="182"/>
    </location>
</feature>
<sequence>MLCIYAEIADSKHISLVIHHRGRLETSSNGVVAYVDDETTIVDWVNVDKPSGAGMDLADGLNLLKYDRDVVSMYKAAENNGDEIELYTKHPISVPMVAEECLPTAHVTHYSPPVTPSKRRKNVQARRTPTPKKAHIPKRSLLIGDRSNDPRGGANLFSQPPQTPIQPPEPHEINQTQQGSAESVVPLTNHAPFTSAKVQSIGSMSTEAQNLNQRSSESTPTASSFEVPSDELLTQYVPIPQVGPMSQPSTESHPTQPSVVVNNPTNNEDVQGTKKKRKSRSTKRPPPTRQRFIPNTDPSKPLSVYVPVDQEDYSDEDASYHCYESEELNSIANDDDNQPQVFS</sequence>
<feature type="compositionally biased region" description="Polar residues" evidence="1">
    <location>
        <begin position="244"/>
        <end position="270"/>
    </location>
</feature>
<dbReference type="Pfam" id="PF26130">
    <property type="entry name" value="PB1-like"/>
    <property type="match status" value="1"/>
</dbReference>
<reference evidence="3 4" key="1">
    <citation type="journal article" date="2023" name="Plants (Basel)">
        <title>Bridging the Gap: Combining Genomics and Transcriptomics Approaches to Understand Stylosanthes scabra, an Orphan Legume from the Brazilian Caatinga.</title>
        <authorList>
            <person name="Ferreira-Neto J.R.C."/>
            <person name="da Silva M.D."/>
            <person name="Binneck E."/>
            <person name="de Melo N.F."/>
            <person name="da Silva R.H."/>
            <person name="de Melo A.L.T.M."/>
            <person name="Pandolfi V."/>
            <person name="Bustamante F.O."/>
            <person name="Brasileiro-Vidal A.C."/>
            <person name="Benko-Iseppon A.M."/>
        </authorList>
    </citation>
    <scope>NUCLEOTIDE SEQUENCE [LARGE SCALE GENOMIC DNA]</scope>
    <source>
        <tissue evidence="3">Leaves</tissue>
    </source>
</reference>
<name>A0ABU6QGN1_9FABA</name>
<dbReference type="EMBL" id="JASCZI010000333">
    <property type="protein sequence ID" value="MED6111107.1"/>
    <property type="molecule type" value="Genomic_DNA"/>
</dbReference>
<proteinExistence type="predicted"/>
<feature type="compositionally biased region" description="Polar residues" evidence="1">
    <location>
        <begin position="206"/>
        <end position="226"/>
    </location>
</feature>
<evidence type="ECO:0000256" key="1">
    <source>
        <dbReference type="SAM" id="MobiDB-lite"/>
    </source>
</evidence>
<dbReference type="Proteomes" id="UP001341840">
    <property type="component" value="Unassembled WGS sequence"/>
</dbReference>
<feature type="compositionally biased region" description="Basic residues" evidence="1">
    <location>
        <begin position="117"/>
        <end position="138"/>
    </location>
</feature>
<feature type="region of interest" description="Disordered" evidence="1">
    <location>
        <begin position="206"/>
        <end position="227"/>
    </location>
</feature>
<comment type="caution">
    <text evidence="3">The sequence shown here is derived from an EMBL/GenBank/DDBJ whole genome shotgun (WGS) entry which is preliminary data.</text>
</comment>
<protein>
    <recommendedName>
        <fullName evidence="2">PB1-like domain-containing protein</fullName>
    </recommendedName>
</protein>
<accession>A0ABU6QGN1</accession>
<evidence type="ECO:0000313" key="3">
    <source>
        <dbReference type="EMBL" id="MED6111107.1"/>
    </source>
</evidence>
<evidence type="ECO:0000259" key="2">
    <source>
        <dbReference type="Pfam" id="PF26130"/>
    </source>
</evidence>
<gene>
    <name evidence="3" type="ORF">PIB30_049482</name>
</gene>